<dbReference type="GeneID" id="31013869"/>
<dbReference type="OrthoDB" id="9996127at2759"/>
<keyword evidence="5" id="KW-0560">Oxidoreductase</keyword>
<reference evidence="7 8" key="1">
    <citation type="submission" date="2016-10" db="EMBL/GenBank/DDBJ databases">
        <title>Proteomics and genomics reveal pathogen-plant mechanisms compatible with a hemibiotrophic lifestyle of Diplodia corticola.</title>
        <authorList>
            <person name="Fernandes I."/>
            <person name="De Jonge R."/>
            <person name="Van De Peer Y."/>
            <person name="Devreese B."/>
            <person name="Alves A."/>
            <person name="Esteves A.C."/>
        </authorList>
    </citation>
    <scope>NUCLEOTIDE SEQUENCE [LARGE SCALE GENOMIC DNA]</scope>
    <source>
        <strain evidence="7 8">CBS 112549</strain>
    </source>
</reference>
<dbReference type="InterPro" id="IPR036318">
    <property type="entry name" value="FAD-bd_PCMH-like_sf"/>
</dbReference>
<dbReference type="EMBL" id="MNUE01000027">
    <property type="protein sequence ID" value="OJD33819.1"/>
    <property type="molecule type" value="Genomic_DNA"/>
</dbReference>
<dbReference type="InterPro" id="IPR016169">
    <property type="entry name" value="FAD-bd_PCMH_sub2"/>
</dbReference>
<comment type="similarity">
    <text evidence="2">Belongs to the oxygen-dependent FAD-linked oxidoreductase family.</text>
</comment>
<dbReference type="InterPro" id="IPR006094">
    <property type="entry name" value="Oxid_FAD_bind_N"/>
</dbReference>
<evidence type="ECO:0000256" key="5">
    <source>
        <dbReference type="ARBA" id="ARBA00023002"/>
    </source>
</evidence>
<dbReference type="InterPro" id="IPR016166">
    <property type="entry name" value="FAD-bd_PCMH"/>
</dbReference>
<dbReference type="Pfam" id="PF01565">
    <property type="entry name" value="FAD_binding_4"/>
    <property type="match status" value="1"/>
</dbReference>
<dbReference type="GO" id="GO:0071949">
    <property type="term" value="F:FAD binding"/>
    <property type="evidence" value="ECO:0007669"/>
    <property type="project" value="InterPro"/>
</dbReference>
<organism evidence="7 8">
    <name type="scientific">Diplodia corticola</name>
    <dbReference type="NCBI Taxonomy" id="236234"/>
    <lineage>
        <taxon>Eukaryota</taxon>
        <taxon>Fungi</taxon>
        <taxon>Dikarya</taxon>
        <taxon>Ascomycota</taxon>
        <taxon>Pezizomycotina</taxon>
        <taxon>Dothideomycetes</taxon>
        <taxon>Dothideomycetes incertae sedis</taxon>
        <taxon>Botryosphaeriales</taxon>
        <taxon>Botryosphaeriaceae</taxon>
        <taxon>Diplodia</taxon>
    </lineage>
</organism>
<keyword evidence="4" id="KW-0274">FAD</keyword>
<dbReference type="PANTHER" id="PTHR42973:SF9">
    <property type="entry name" value="FAD-BINDING PCMH-TYPE DOMAIN-CONTAINING PROTEIN-RELATED"/>
    <property type="match status" value="1"/>
</dbReference>
<protein>
    <submittedName>
        <fullName evidence="7">Fad binding domain-containing protein</fullName>
    </submittedName>
</protein>
<dbReference type="InterPro" id="IPR012951">
    <property type="entry name" value="BBE"/>
</dbReference>
<gene>
    <name evidence="7" type="ORF">BKCO1_2700075</name>
</gene>
<dbReference type="Proteomes" id="UP000183809">
    <property type="component" value="Unassembled WGS sequence"/>
</dbReference>
<dbReference type="Gene3D" id="3.40.462.20">
    <property type="match status" value="1"/>
</dbReference>
<dbReference type="InterPro" id="IPR050416">
    <property type="entry name" value="FAD-linked_Oxidoreductase"/>
</dbReference>
<dbReference type="PANTHER" id="PTHR42973">
    <property type="entry name" value="BINDING OXIDOREDUCTASE, PUTATIVE (AFU_ORTHOLOGUE AFUA_1G17690)-RELATED"/>
    <property type="match status" value="1"/>
</dbReference>
<feature type="domain" description="FAD-binding PCMH-type" evidence="6">
    <location>
        <begin position="49"/>
        <end position="220"/>
    </location>
</feature>
<dbReference type="Gene3D" id="3.30.465.10">
    <property type="match status" value="1"/>
</dbReference>
<dbReference type="RefSeq" id="XP_020130079.1">
    <property type="nucleotide sequence ID" value="XM_020273608.1"/>
</dbReference>
<comment type="cofactor">
    <cofactor evidence="1">
        <name>FAD</name>
        <dbReference type="ChEBI" id="CHEBI:57692"/>
    </cofactor>
</comment>
<keyword evidence="8" id="KW-1185">Reference proteome</keyword>
<evidence type="ECO:0000256" key="2">
    <source>
        <dbReference type="ARBA" id="ARBA00005466"/>
    </source>
</evidence>
<evidence type="ECO:0000256" key="3">
    <source>
        <dbReference type="ARBA" id="ARBA00022630"/>
    </source>
</evidence>
<accession>A0A1J9RML7</accession>
<dbReference type="STRING" id="236234.A0A1J9RML7"/>
<evidence type="ECO:0000313" key="8">
    <source>
        <dbReference type="Proteomes" id="UP000183809"/>
    </source>
</evidence>
<name>A0A1J9RML7_9PEZI</name>
<dbReference type="GO" id="GO:0016491">
    <property type="term" value="F:oxidoreductase activity"/>
    <property type="evidence" value="ECO:0007669"/>
    <property type="project" value="UniProtKB-KW"/>
</dbReference>
<dbReference type="InterPro" id="IPR016164">
    <property type="entry name" value="FAD-linked_Oxase-like_C"/>
</dbReference>
<evidence type="ECO:0000259" key="6">
    <source>
        <dbReference type="PROSITE" id="PS51387"/>
    </source>
</evidence>
<comment type="caution">
    <text evidence="7">The sequence shown here is derived from an EMBL/GenBank/DDBJ whole genome shotgun (WGS) entry which is preliminary data.</text>
</comment>
<sequence length="499" mass="56419">MSQALVNNKQYLAASVQAELSRLLSDKAKVHLPGSEQFDYSSARFSEYGRPTYIAAVHPANEADVAKTVRYSHMRGIGCTARSGGHCVTNYMKKLQDGIVVDMRFVNHLSYDPENELVTAGGGVYSGDFAKFIHDRKRELGIGSCPTTGLIGVALGGGIGRLQGKYGYLSDNMVSCRLVLADGSVINVSDKEHTDLFWAMRGAGHNFGIVYEATFKVYPQPHGGIHHSWDFEFGRDKVRDLYAVMNKLVPDMHPNLACFLIWSKKAASGAEGVIILNAVWSGPKEEAYEYISQFEAVGPVVPPTLKSVEWSDLPWVAYQGLNQQYLGNPDTWNIYPYKIFSAVSAKRFDLDALERLYAEVNELEQKHDTRILVMFEAFSHKRSKEIADDATAFPWRNGSDIFLLLQVSLKNLDREAASNEWLNGWKKRLIDVSGYGRLQQYSNYGHGTNVNDPVEAMYGYEEWRLDKLRALKRQYDPDNWFRWYQPFWPDEAESKASRL</sequence>
<keyword evidence="3" id="KW-0285">Flavoprotein</keyword>
<evidence type="ECO:0000256" key="1">
    <source>
        <dbReference type="ARBA" id="ARBA00001974"/>
    </source>
</evidence>
<dbReference type="Pfam" id="PF08031">
    <property type="entry name" value="BBE"/>
    <property type="match status" value="1"/>
</dbReference>
<dbReference type="SUPFAM" id="SSF56176">
    <property type="entry name" value="FAD-binding/transporter-associated domain-like"/>
    <property type="match status" value="1"/>
</dbReference>
<evidence type="ECO:0000256" key="4">
    <source>
        <dbReference type="ARBA" id="ARBA00022827"/>
    </source>
</evidence>
<proteinExistence type="inferred from homology"/>
<dbReference type="SUPFAM" id="SSF55103">
    <property type="entry name" value="FAD-linked oxidases, C-terminal domain"/>
    <property type="match status" value="1"/>
</dbReference>
<dbReference type="AlphaFoldDB" id="A0A1J9RML7"/>
<dbReference type="PROSITE" id="PS51387">
    <property type="entry name" value="FAD_PCMH"/>
    <property type="match status" value="1"/>
</dbReference>
<evidence type="ECO:0000313" key="7">
    <source>
        <dbReference type="EMBL" id="OJD33819.1"/>
    </source>
</evidence>